<protein>
    <submittedName>
        <fullName evidence="1">Uncharacterized protein</fullName>
    </submittedName>
</protein>
<evidence type="ECO:0000313" key="1">
    <source>
        <dbReference type="EMBL" id="KAF5811064.1"/>
    </source>
</evidence>
<dbReference type="AlphaFoldDB" id="A0A9K3J9U8"/>
<comment type="caution">
    <text evidence="1">The sequence shown here is derived from an EMBL/GenBank/DDBJ whole genome shotgun (WGS) entry which is preliminary data.</text>
</comment>
<sequence length="82" mass="9603">MISFFSFRGRDKLGGNRYRKYRLRYRHTKEKSVANGTTLKVGTELLLRILRFGKFGTGTQYYLLISDHGFHTNNIINIQLFG</sequence>
<evidence type="ECO:0000313" key="2">
    <source>
        <dbReference type="Proteomes" id="UP000215914"/>
    </source>
</evidence>
<dbReference type="Gramene" id="mRNA:HanXRQr2_Chr04g0177121">
    <property type="protein sequence ID" value="CDS:HanXRQr2_Chr04g0177121.1"/>
    <property type="gene ID" value="HanXRQr2_Chr04g0177121"/>
</dbReference>
<name>A0A9K3J9U8_HELAN</name>
<organism evidence="1 2">
    <name type="scientific">Helianthus annuus</name>
    <name type="common">Common sunflower</name>
    <dbReference type="NCBI Taxonomy" id="4232"/>
    <lineage>
        <taxon>Eukaryota</taxon>
        <taxon>Viridiplantae</taxon>
        <taxon>Streptophyta</taxon>
        <taxon>Embryophyta</taxon>
        <taxon>Tracheophyta</taxon>
        <taxon>Spermatophyta</taxon>
        <taxon>Magnoliopsida</taxon>
        <taxon>eudicotyledons</taxon>
        <taxon>Gunneridae</taxon>
        <taxon>Pentapetalae</taxon>
        <taxon>asterids</taxon>
        <taxon>campanulids</taxon>
        <taxon>Asterales</taxon>
        <taxon>Asteraceae</taxon>
        <taxon>Asteroideae</taxon>
        <taxon>Heliantheae alliance</taxon>
        <taxon>Heliantheae</taxon>
        <taxon>Helianthus</taxon>
    </lineage>
</organism>
<reference evidence="1" key="1">
    <citation type="journal article" date="2017" name="Nature">
        <title>The sunflower genome provides insights into oil metabolism, flowering and Asterid evolution.</title>
        <authorList>
            <person name="Badouin H."/>
            <person name="Gouzy J."/>
            <person name="Grassa C.J."/>
            <person name="Murat F."/>
            <person name="Staton S.E."/>
            <person name="Cottret L."/>
            <person name="Lelandais-Briere C."/>
            <person name="Owens G.L."/>
            <person name="Carrere S."/>
            <person name="Mayjonade B."/>
            <person name="Legrand L."/>
            <person name="Gill N."/>
            <person name="Kane N.C."/>
            <person name="Bowers J.E."/>
            <person name="Hubner S."/>
            <person name="Bellec A."/>
            <person name="Berard A."/>
            <person name="Berges H."/>
            <person name="Blanchet N."/>
            <person name="Boniface M.C."/>
            <person name="Brunel D."/>
            <person name="Catrice O."/>
            <person name="Chaidir N."/>
            <person name="Claudel C."/>
            <person name="Donnadieu C."/>
            <person name="Faraut T."/>
            <person name="Fievet G."/>
            <person name="Helmstetter N."/>
            <person name="King M."/>
            <person name="Knapp S.J."/>
            <person name="Lai Z."/>
            <person name="Le Paslier M.C."/>
            <person name="Lippi Y."/>
            <person name="Lorenzon L."/>
            <person name="Mandel J.R."/>
            <person name="Marage G."/>
            <person name="Marchand G."/>
            <person name="Marquand E."/>
            <person name="Bret-Mestries E."/>
            <person name="Morien E."/>
            <person name="Nambeesan S."/>
            <person name="Nguyen T."/>
            <person name="Pegot-Espagnet P."/>
            <person name="Pouilly N."/>
            <person name="Raftis F."/>
            <person name="Sallet E."/>
            <person name="Schiex T."/>
            <person name="Thomas J."/>
            <person name="Vandecasteele C."/>
            <person name="Vares D."/>
            <person name="Vear F."/>
            <person name="Vautrin S."/>
            <person name="Crespi M."/>
            <person name="Mangin B."/>
            <person name="Burke J.M."/>
            <person name="Salse J."/>
            <person name="Munos S."/>
            <person name="Vincourt P."/>
            <person name="Rieseberg L.H."/>
            <person name="Langlade N.B."/>
        </authorList>
    </citation>
    <scope>NUCLEOTIDE SEQUENCE</scope>
    <source>
        <tissue evidence="1">Leaves</tissue>
    </source>
</reference>
<dbReference type="EMBL" id="MNCJ02000319">
    <property type="protein sequence ID" value="KAF5811064.1"/>
    <property type="molecule type" value="Genomic_DNA"/>
</dbReference>
<accession>A0A9K3J9U8</accession>
<gene>
    <name evidence="1" type="ORF">HanXRQr2_Chr04g0177121</name>
</gene>
<dbReference type="Proteomes" id="UP000215914">
    <property type="component" value="Unassembled WGS sequence"/>
</dbReference>
<reference evidence="1" key="2">
    <citation type="submission" date="2020-06" db="EMBL/GenBank/DDBJ databases">
        <title>Helianthus annuus Genome sequencing and assembly Release 2.</title>
        <authorList>
            <person name="Gouzy J."/>
            <person name="Langlade N."/>
            <person name="Munos S."/>
        </authorList>
    </citation>
    <scope>NUCLEOTIDE SEQUENCE</scope>
    <source>
        <tissue evidence="1">Leaves</tissue>
    </source>
</reference>
<proteinExistence type="predicted"/>
<keyword evidence="2" id="KW-1185">Reference proteome</keyword>